<proteinExistence type="predicted"/>
<dbReference type="AlphaFoldDB" id="A0A212L308"/>
<protein>
    <submittedName>
        <fullName evidence="1">Uncharacterized protein</fullName>
    </submittedName>
</protein>
<sequence length="70" mass="7673">MAVRGRPLVIAVRDGKALALKYMEEATYTRAAPPSSADWADHRPNLAAVAKNRRRNAACQACPAWQDILP</sequence>
<organism evidence="1">
    <name type="scientific">uncultured Desulfovibrio sp</name>
    <dbReference type="NCBI Taxonomy" id="167968"/>
    <lineage>
        <taxon>Bacteria</taxon>
        <taxon>Pseudomonadati</taxon>
        <taxon>Thermodesulfobacteriota</taxon>
        <taxon>Desulfovibrionia</taxon>
        <taxon>Desulfovibrionales</taxon>
        <taxon>Desulfovibrionaceae</taxon>
        <taxon>Desulfovibrio</taxon>
        <taxon>environmental samples</taxon>
    </lineage>
</organism>
<accession>A0A212L308</accession>
<gene>
    <name evidence="1" type="ORF">KL86DES1_20269</name>
</gene>
<dbReference type="EMBL" id="FMJC01000002">
    <property type="protein sequence ID" value="SCM71896.1"/>
    <property type="molecule type" value="Genomic_DNA"/>
</dbReference>
<reference evidence="1" key="1">
    <citation type="submission" date="2016-08" db="EMBL/GenBank/DDBJ databases">
        <authorList>
            <person name="Seilhamer J.J."/>
        </authorList>
    </citation>
    <scope>NUCLEOTIDE SEQUENCE</scope>
    <source>
        <strain evidence="1">86-1</strain>
    </source>
</reference>
<evidence type="ECO:0000313" key="1">
    <source>
        <dbReference type="EMBL" id="SCM71896.1"/>
    </source>
</evidence>
<name>A0A212L308_9BACT</name>